<name>A0A0F9FCT0_9ZZZZ</name>
<protein>
    <submittedName>
        <fullName evidence="1">Uncharacterized protein</fullName>
    </submittedName>
</protein>
<reference evidence="1" key="1">
    <citation type="journal article" date="2015" name="Nature">
        <title>Complex archaea that bridge the gap between prokaryotes and eukaryotes.</title>
        <authorList>
            <person name="Spang A."/>
            <person name="Saw J.H."/>
            <person name="Jorgensen S.L."/>
            <person name="Zaremba-Niedzwiedzka K."/>
            <person name="Martijn J."/>
            <person name="Lind A.E."/>
            <person name="van Eijk R."/>
            <person name="Schleper C."/>
            <person name="Guy L."/>
            <person name="Ettema T.J."/>
        </authorList>
    </citation>
    <scope>NUCLEOTIDE SEQUENCE</scope>
</reference>
<proteinExistence type="predicted"/>
<comment type="caution">
    <text evidence="1">The sequence shown here is derived from an EMBL/GenBank/DDBJ whole genome shotgun (WGS) entry which is preliminary data.</text>
</comment>
<accession>A0A0F9FCT0</accession>
<dbReference type="EMBL" id="LAZR01021809">
    <property type="protein sequence ID" value="KKL84053.1"/>
    <property type="molecule type" value="Genomic_DNA"/>
</dbReference>
<dbReference type="AlphaFoldDB" id="A0A0F9FCT0"/>
<gene>
    <name evidence="1" type="ORF">LCGC14_1968580</name>
</gene>
<evidence type="ECO:0000313" key="1">
    <source>
        <dbReference type="EMBL" id="KKL84053.1"/>
    </source>
</evidence>
<organism evidence="1">
    <name type="scientific">marine sediment metagenome</name>
    <dbReference type="NCBI Taxonomy" id="412755"/>
    <lineage>
        <taxon>unclassified sequences</taxon>
        <taxon>metagenomes</taxon>
        <taxon>ecological metagenomes</taxon>
    </lineage>
</organism>
<sequence length="106" mass="12281">MSNANTELEKAFTNIRECHGKLLKEAVKAAEQALIDDASDLWRVTNNIKKEIESRQWITEGRGPYEWDDERYQEETKVAFDAVLKLIEGVQHPAQLRFHEVLKAAR</sequence>